<dbReference type="SUPFAM" id="SSF53649">
    <property type="entry name" value="Alkaline phosphatase-like"/>
    <property type="match status" value="1"/>
</dbReference>
<dbReference type="InterPro" id="IPR000917">
    <property type="entry name" value="Sulfatase_N"/>
</dbReference>
<evidence type="ECO:0000259" key="7">
    <source>
        <dbReference type="Pfam" id="PF00884"/>
    </source>
</evidence>
<evidence type="ECO:0000256" key="4">
    <source>
        <dbReference type="ARBA" id="ARBA00022801"/>
    </source>
</evidence>
<accession>A0A6J8CN83</accession>
<evidence type="ECO:0000256" key="1">
    <source>
        <dbReference type="ARBA" id="ARBA00001913"/>
    </source>
</evidence>
<dbReference type="CDD" id="cd16029">
    <property type="entry name" value="4-S"/>
    <property type="match status" value="1"/>
</dbReference>
<dbReference type="PANTHER" id="PTHR10342">
    <property type="entry name" value="ARYLSULFATASE"/>
    <property type="match status" value="1"/>
</dbReference>
<dbReference type="InterPro" id="IPR047115">
    <property type="entry name" value="ARSB"/>
</dbReference>
<dbReference type="Gene3D" id="3.30.1120.10">
    <property type="match status" value="1"/>
</dbReference>
<comment type="cofactor">
    <cofactor evidence="1">
        <name>Ca(2+)</name>
        <dbReference type="ChEBI" id="CHEBI:29108"/>
    </cofactor>
</comment>
<comment type="similarity">
    <text evidence="2">Belongs to the sulfatase family.</text>
</comment>
<dbReference type="GO" id="GO:0046872">
    <property type="term" value="F:metal ion binding"/>
    <property type="evidence" value="ECO:0007669"/>
    <property type="project" value="UniProtKB-KW"/>
</dbReference>
<gene>
    <name evidence="8" type="ORF">MCOR_30875</name>
</gene>
<feature type="domain" description="Sulfatase N-terminal" evidence="7">
    <location>
        <begin position="29"/>
        <end position="350"/>
    </location>
</feature>
<dbReference type="Proteomes" id="UP000507470">
    <property type="component" value="Unassembled WGS sequence"/>
</dbReference>
<dbReference type="EMBL" id="CACVKT020005608">
    <property type="protein sequence ID" value="CAC5396300.1"/>
    <property type="molecule type" value="Genomic_DNA"/>
</dbReference>
<evidence type="ECO:0000313" key="9">
    <source>
        <dbReference type="Proteomes" id="UP000507470"/>
    </source>
</evidence>
<dbReference type="OrthoDB" id="103349at2759"/>
<evidence type="ECO:0000256" key="5">
    <source>
        <dbReference type="ARBA" id="ARBA00022837"/>
    </source>
</evidence>
<evidence type="ECO:0000313" key="8">
    <source>
        <dbReference type="EMBL" id="CAC5396300.1"/>
    </source>
</evidence>
<dbReference type="Pfam" id="PF00884">
    <property type="entry name" value="Sulfatase"/>
    <property type="match status" value="1"/>
</dbReference>
<sequence>MMTIAANIPVNGYRNNRHQPYEKKRSSRPNIVLILADDQGWNDVGWNNPDVITPHLNWLARHGVILNNSYVQPMCSPSRAAILTGKYPHRLGLQWSVIGGNQPKFVPRKTPMLAEKLRQKGYRTHITGKWHLGHCSDDLIPTSRGFDSFFGILRGWSDYFTRILDWSQITMRSSEQGASYDFWRNENVYLLQDGSYNTDLFTEEAVKIIDAHDQKKSPMFLYLPYTSPHFPLQVPQPFKNLYQNETDTKRQTYLGMVSSLDFSVGRVVTALKRNGFMDNTVIIYLSDNGGAQNFGGSNLPLRGDKSDLWEGGTKSVGFVYSPKFLGQQGCIHPGMIHAVDWFPTILDIAGHNQGVLSKIDGVSQWQYIKQCYGSARNEFVYNIDDFVAKSAAIRVGDYKLILGDPRVNVFDPITNHPVPIDPNNREVRLFNLKSDPSEGHNLASEMPHQVILMIRKLHEYRRDSIAAQNPINVSPNITQSCGILALGWCDL</sequence>
<dbReference type="GO" id="GO:0008484">
    <property type="term" value="F:sulfuric ester hydrolase activity"/>
    <property type="evidence" value="ECO:0007669"/>
    <property type="project" value="InterPro"/>
</dbReference>
<dbReference type="PANTHER" id="PTHR10342:SF274">
    <property type="entry name" value="ARYLSULFATASE B"/>
    <property type="match status" value="1"/>
</dbReference>
<keyword evidence="6" id="KW-0325">Glycoprotein</keyword>
<evidence type="ECO:0000256" key="6">
    <source>
        <dbReference type="ARBA" id="ARBA00023180"/>
    </source>
</evidence>
<name>A0A6J8CN83_MYTCO</name>
<dbReference type="PROSITE" id="PS00523">
    <property type="entry name" value="SULFATASE_1"/>
    <property type="match status" value="1"/>
</dbReference>
<dbReference type="AlphaFoldDB" id="A0A6J8CN83"/>
<organism evidence="8 9">
    <name type="scientific">Mytilus coruscus</name>
    <name type="common">Sea mussel</name>
    <dbReference type="NCBI Taxonomy" id="42192"/>
    <lineage>
        <taxon>Eukaryota</taxon>
        <taxon>Metazoa</taxon>
        <taxon>Spiralia</taxon>
        <taxon>Lophotrochozoa</taxon>
        <taxon>Mollusca</taxon>
        <taxon>Bivalvia</taxon>
        <taxon>Autobranchia</taxon>
        <taxon>Pteriomorphia</taxon>
        <taxon>Mytilida</taxon>
        <taxon>Mytiloidea</taxon>
        <taxon>Mytilidae</taxon>
        <taxon>Mytilinae</taxon>
        <taxon>Mytilus</taxon>
    </lineage>
</organism>
<proteinExistence type="inferred from homology"/>
<evidence type="ECO:0000256" key="2">
    <source>
        <dbReference type="ARBA" id="ARBA00008779"/>
    </source>
</evidence>
<reference evidence="8 9" key="1">
    <citation type="submission" date="2020-06" db="EMBL/GenBank/DDBJ databases">
        <authorList>
            <person name="Li R."/>
            <person name="Bekaert M."/>
        </authorList>
    </citation>
    <scope>NUCLEOTIDE SEQUENCE [LARGE SCALE GENOMIC DNA]</scope>
    <source>
        <strain evidence="9">wild</strain>
    </source>
</reference>
<dbReference type="Gene3D" id="3.40.720.10">
    <property type="entry name" value="Alkaline Phosphatase, subunit A"/>
    <property type="match status" value="1"/>
</dbReference>
<evidence type="ECO:0000256" key="3">
    <source>
        <dbReference type="ARBA" id="ARBA00022723"/>
    </source>
</evidence>
<dbReference type="InterPro" id="IPR017850">
    <property type="entry name" value="Alkaline_phosphatase_core_sf"/>
</dbReference>
<keyword evidence="5" id="KW-0106">Calcium</keyword>
<keyword evidence="3" id="KW-0479">Metal-binding</keyword>
<protein>
    <recommendedName>
        <fullName evidence="7">Sulfatase N-terminal domain-containing protein</fullName>
    </recommendedName>
</protein>
<keyword evidence="9" id="KW-1185">Reference proteome</keyword>
<dbReference type="InterPro" id="IPR024607">
    <property type="entry name" value="Sulfatase_CS"/>
</dbReference>
<keyword evidence="4" id="KW-0378">Hydrolase</keyword>